<dbReference type="SUPFAM" id="SSF53067">
    <property type="entry name" value="Actin-like ATPase domain"/>
    <property type="match status" value="1"/>
</dbReference>
<keyword evidence="3" id="KW-1185">Reference proteome</keyword>
<dbReference type="PANTHER" id="PTHR18964:SF149">
    <property type="entry name" value="BIFUNCTIONAL UDP-N-ACETYLGLUCOSAMINE 2-EPIMERASE_N-ACETYLMANNOSAMINE KINASE"/>
    <property type="match status" value="1"/>
</dbReference>
<dbReference type="Gene3D" id="3.30.420.40">
    <property type="match status" value="3"/>
</dbReference>
<protein>
    <submittedName>
        <fullName evidence="2">ROK family protein</fullName>
    </submittedName>
</protein>
<dbReference type="RefSeq" id="WP_270884977.1">
    <property type="nucleotide sequence ID" value="NZ_JAQFVF010000080.1"/>
</dbReference>
<evidence type="ECO:0000313" key="2">
    <source>
        <dbReference type="EMBL" id="MFC5449989.1"/>
    </source>
</evidence>
<reference evidence="3" key="1">
    <citation type="journal article" date="2019" name="Int. J. Syst. Evol. Microbiol.">
        <title>The Global Catalogue of Microorganisms (GCM) 10K type strain sequencing project: providing services to taxonomists for standard genome sequencing and annotation.</title>
        <authorList>
            <consortium name="The Broad Institute Genomics Platform"/>
            <consortium name="The Broad Institute Genome Sequencing Center for Infectious Disease"/>
            <person name="Wu L."/>
            <person name="Ma J."/>
        </authorList>
    </citation>
    <scope>NUCLEOTIDE SEQUENCE [LARGE SCALE GENOMIC DNA]</scope>
    <source>
        <strain evidence="3">KACC 11904</strain>
    </source>
</reference>
<dbReference type="Proteomes" id="UP001596044">
    <property type="component" value="Unassembled WGS sequence"/>
</dbReference>
<gene>
    <name evidence="2" type="ORF">ACFPOG_17200</name>
</gene>
<dbReference type="EMBL" id="JBHSMJ010000022">
    <property type="protein sequence ID" value="MFC5449989.1"/>
    <property type="molecule type" value="Genomic_DNA"/>
</dbReference>
<dbReference type="Pfam" id="PF00480">
    <property type="entry name" value="ROK"/>
    <property type="match status" value="1"/>
</dbReference>
<comment type="similarity">
    <text evidence="1">Belongs to the ROK (NagC/XylR) family.</text>
</comment>
<evidence type="ECO:0000256" key="1">
    <source>
        <dbReference type="ARBA" id="ARBA00006479"/>
    </source>
</evidence>
<accession>A0ABW0K9R4</accession>
<evidence type="ECO:0000313" key="3">
    <source>
        <dbReference type="Proteomes" id="UP001596044"/>
    </source>
</evidence>
<dbReference type="CDD" id="cd23763">
    <property type="entry name" value="ASKHA_ATPase_ROK"/>
    <property type="match status" value="1"/>
</dbReference>
<proteinExistence type="inferred from homology"/>
<comment type="caution">
    <text evidence="2">The sequence shown here is derived from an EMBL/GenBank/DDBJ whole genome shotgun (WGS) entry which is preliminary data.</text>
</comment>
<sequence length="298" mass="32567">MLKMSMLISISFLLGLHFSRGFFASYEDEFNMHEPKKGQDKDNMHIAIGFGMTSISIGLVKNGEVISRTRIPVLSQTGLLRRLTLIVDVIYKLLSRSQVTLSECTGLGIATSGVIDEERRTLITINDAYSDAIGFPFVEWFEGAFGLPCILVNDNKAALAGEAAYGVARGETNALLVTIETGIAAAAMLNGHALPGWEFLNMDDLRVCEETYINQPVGSQCGDSLISHWMTYIVNLIQVYAPNIVILSGGFISAQVDLVPLLQEQVSKYAGKPWGNARFVVVEDLDTSILLGVSRLLE</sequence>
<name>A0ABW0K9R4_9BACL</name>
<dbReference type="InterPro" id="IPR000600">
    <property type="entry name" value="ROK"/>
</dbReference>
<organism evidence="2 3">
    <name type="scientific">Paenibacillus aestuarii</name>
    <dbReference type="NCBI Taxonomy" id="516965"/>
    <lineage>
        <taxon>Bacteria</taxon>
        <taxon>Bacillati</taxon>
        <taxon>Bacillota</taxon>
        <taxon>Bacilli</taxon>
        <taxon>Bacillales</taxon>
        <taxon>Paenibacillaceae</taxon>
        <taxon>Paenibacillus</taxon>
    </lineage>
</organism>
<dbReference type="PANTHER" id="PTHR18964">
    <property type="entry name" value="ROK (REPRESSOR, ORF, KINASE) FAMILY"/>
    <property type="match status" value="1"/>
</dbReference>
<dbReference type="InterPro" id="IPR043129">
    <property type="entry name" value="ATPase_NBD"/>
</dbReference>